<dbReference type="Proteomes" id="UP000219788">
    <property type="component" value="Unassembled WGS sequence"/>
</dbReference>
<protein>
    <submittedName>
        <fullName evidence="1">Uncharacterized protein</fullName>
    </submittedName>
</protein>
<sequence length="72" mass="8573">MRLKRKWAKTEVRRAIRRETGRSRLGCMVMQWGRNGTVRSVGKAREKTMIFGVLGWEIITQSDERYADQMLW</sequence>
<comment type="caution">
    <text evidence="1">The sequence shown here is derived from an EMBL/GenBank/DDBJ whole genome shotgun (WGS) entry which is preliminary data.</text>
</comment>
<accession>A0A2A7U7K8</accession>
<gene>
    <name evidence="1" type="ORF">CRM76_01510</name>
</gene>
<organism evidence="1 2">
    <name type="scientific">Edwardsiella tarda</name>
    <dbReference type="NCBI Taxonomy" id="636"/>
    <lineage>
        <taxon>Bacteria</taxon>
        <taxon>Pseudomonadati</taxon>
        <taxon>Pseudomonadota</taxon>
        <taxon>Gammaproteobacteria</taxon>
        <taxon>Enterobacterales</taxon>
        <taxon>Hafniaceae</taxon>
        <taxon>Edwardsiella</taxon>
    </lineage>
</organism>
<evidence type="ECO:0000313" key="1">
    <source>
        <dbReference type="EMBL" id="PEH74268.1"/>
    </source>
</evidence>
<proteinExistence type="predicted"/>
<dbReference type="AlphaFoldDB" id="A0A2A7U7K8"/>
<name>A0A2A7U7K8_EDWTA</name>
<dbReference type="STRING" id="636.AAW15_07610"/>
<evidence type="ECO:0000313" key="2">
    <source>
        <dbReference type="Proteomes" id="UP000219788"/>
    </source>
</evidence>
<dbReference type="EMBL" id="PDDV01000007">
    <property type="protein sequence ID" value="PEH74268.1"/>
    <property type="molecule type" value="Genomic_DNA"/>
</dbReference>
<reference evidence="2" key="1">
    <citation type="submission" date="2017-09" db="EMBL/GenBank/DDBJ databases">
        <title>FDA dAtabase for Regulatory Grade micrObial Sequences (FDA-ARGOS): Supporting development and validation of Infectious Disease Dx tests.</title>
        <authorList>
            <person name="Goldberg B."/>
            <person name="Campos J."/>
            <person name="Tallon L."/>
            <person name="Sadzewicz L."/>
            <person name="Ott S."/>
            <person name="Zhao X."/>
            <person name="Nagaraj S."/>
            <person name="Vavikolanu K."/>
            <person name="Aluvathingal J."/>
            <person name="Nadendla S."/>
            <person name="Geyer C."/>
            <person name="Sichtig H."/>
        </authorList>
    </citation>
    <scope>NUCLEOTIDE SEQUENCE [LARGE SCALE GENOMIC DNA]</scope>
    <source>
        <strain evidence="2">FDAARGOS_370</strain>
    </source>
</reference>